<evidence type="ECO:0000313" key="4">
    <source>
        <dbReference type="EMBL" id="KAK5583030.1"/>
    </source>
</evidence>
<evidence type="ECO:0000256" key="3">
    <source>
        <dbReference type="SAM" id="MobiDB-lite"/>
    </source>
</evidence>
<dbReference type="GO" id="GO:0005525">
    <property type="term" value="F:GTP binding"/>
    <property type="evidence" value="ECO:0007669"/>
    <property type="project" value="UniProtKB-KW"/>
</dbReference>
<accession>A0AAN7U830</accession>
<protein>
    <recommendedName>
        <fullName evidence="6">Small GTPase</fullName>
    </recommendedName>
</protein>
<sequence>MLKKYLMKTKDVYSVANQKKEVKICVLGDANVGKTNFINQFTKSSFNEDYTPTIESRQNKLFKFSGKQYQIQIYDTAGSKELNLFVSDSISQCEGFIIIYSLTDRNSILRIQHYKTLIKNIFKEVEMPIVLVGTKMDLNKQIAITKNECKTTSFNHNIPNLFFTSAKSKESIVPVFKKLVDMIVLKERKVKKETESNNIRINHINQIHKQKQSQQLQQQQQTIKNQSNNEKLKARLDNKPRSASTIRMKKYLKLF</sequence>
<dbReference type="PRINTS" id="PR00449">
    <property type="entry name" value="RASTRNSFRMNG"/>
</dbReference>
<dbReference type="FunFam" id="3.40.50.300:FF:002739">
    <property type="entry name" value="Small GTPase"/>
    <property type="match status" value="1"/>
</dbReference>
<name>A0AAN7U830_9MYCE</name>
<dbReference type="PROSITE" id="PS51419">
    <property type="entry name" value="RAB"/>
    <property type="match status" value="1"/>
</dbReference>
<keyword evidence="1" id="KW-0547">Nucleotide-binding</keyword>
<dbReference type="EMBL" id="JAVFKY010000001">
    <property type="protein sequence ID" value="KAK5583030.1"/>
    <property type="molecule type" value="Genomic_DNA"/>
</dbReference>
<feature type="compositionally biased region" description="Low complexity" evidence="3">
    <location>
        <begin position="220"/>
        <end position="229"/>
    </location>
</feature>
<comment type="caution">
    <text evidence="4">The sequence shown here is derived from an EMBL/GenBank/DDBJ whole genome shotgun (WGS) entry which is preliminary data.</text>
</comment>
<proteinExistence type="predicted"/>
<feature type="compositionally biased region" description="Basic and acidic residues" evidence="3">
    <location>
        <begin position="230"/>
        <end position="240"/>
    </location>
</feature>
<dbReference type="InterPro" id="IPR005225">
    <property type="entry name" value="Small_GTP-bd"/>
</dbReference>
<dbReference type="AlphaFoldDB" id="A0AAN7U830"/>
<dbReference type="InterPro" id="IPR020849">
    <property type="entry name" value="Small_GTPase_Ras-type"/>
</dbReference>
<dbReference type="SMART" id="SM00175">
    <property type="entry name" value="RAB"/>
    <property type="match status" value="1"/>
</dbReference>
<dbReference type="Proteomes" id="UP001344447">
    <property type="component" value="Unassembled WGS sequence"/>
</dbReference>
<dbReference type="Gene3D" id="3.40.50.300">
    <property type="entry name" value="P-loop containing nucleotide triphosphate hydrolases"/>
    <property type="match status" value="1"/>
</dbReference>
<dbReference type="PROSITE" id="PS51421">
    <property type="entry name" value="RAS"/>
    <property type="match status" value="1"/>
</dbReference>
<dbReference type="GO" id="GO:0003924">
    <property type="term" value="F:GTPase activity"/>
    <property type="evidence" value="ECO:0007669"/>
    <property type="project" value="InterPro"/>
</dbReference>
<evidence type="ECO:0000313" key="5">
    <source>
        <dbReference type="Proteomes" id="UP001344447"/>
    </source>
</evidence>
<keyword evidence="2" id="KW-0342">GTP-binding</keyword>
<dbReference type="SMART" id="SM00174">
    <property type="entry name" value="RHO"/>
    <property type="match status" value="1"/>
</dbReference>
<evidence type="ECO:0000256" key="1">
    <source>
        <dbReference type="ARBA" id="ARBA00022741"/>
    </source>
</evidence>
<dbReference type="InterPro" id="IPR001806">
    <property type="entry name" value="Small_GTPase"/>
</dbReference>
<dbReference type="Pfam" id="PF00071">
    <property type="entry name" value="Ras"/>
    <property type="match status" value="1"/>
</dbReference>
<dbReference type="NCBIfam" id="TIGR00231">
    <property type="entry name" value="small_GTP"/>
    <property type="match status" value="1"/>
</dbReference>
<reference evidence="4 5" key="1">
    <citation type="submission" date="2023-11" db="EMBL/GenBank/DDBJ databases">
        <title>Dfirmibasis_genome.</title>
        <authorList>
            <person name="Edelbroek B."/>
            <person name="Kjellin J."/>
            <person name="Jerlstrom-Hultqvist J."/>
            <person name="Soderbom F."/>
        </authorList>
    </citation>
    <scope>NUCLEOTIDE SEQUENCE [LARGE SCALE GENOMIC DNA]</scope>
    <source>
        <strain evidence="4 5">TNS-C-14</strain>
    </source>
</reference>
<evidence type="ECO:0000256" key="2">
    <source>
        <dbReference type="ARBA" id="ARBA00023134"/>
    </source>
</evidence>
<dbReference type="SMART" id="SM00173">
    <property type="entry name" value="RAS"/>
    <property type="match status" value="1"/>
</dbReference>
<dbReference type="PANTHER" id="PTHR24070">
    <property type="entry name" value="RAS, DI-RAS, AND RHEB FAMILY MEMBERS OF SMALL GTPASE SUPERFAMILY"/>
    <property type="match status" value="1"/>
</dbReference>
<dbReference type="InterPro" id="IPR027417">
    <property type="entry name" value="P-loop_NTPase"/>
</dbReference>
<dbReference type="GO" id="GO:0007165">
    <property type="term" value="P:signal transduction"/>
    <property type="evidence" value="ECO:0007669"/>
    <property type="project" value="InterPro"/>
</dbReference>
<dbReference type="SUPFAM" id="SSF52540">
    <property type="entry name" value="P-loop containing nucleoside triphosphate hydrolases"/>
    <property type="match status" value="1"/>
</dbReference>
<gene>
    <name evidence="4" type="ORF">RB653_004620</name>
</gene>
<organism evidence="4 5">
    <name type="scientific">Dictyostelium firmibasis</name>
    <dbReference type="NCBI Taxonomy" id="79012"/>
    <lineage>
        <taxon>Eukaryota</taxon>
        <taxon>Amoebozoa</taxon>
        <taxon>Evosea</taxon>
        <taxon>Eumycetozoa</taxon>
        <taxon>Dictyostelia</taxon>
        <taxon>Dictyosteliales</taxon>
        <taxon>Dictyosteliaceae</taxon>
        <taxon>Dictyostelium</taxon>
    </lineage>
</organism>
<keyword evidence="5" id="KW-1185">Reference proteome</keyword>
<dbReference type="GO" id="GO:0016020">
    <property type="term" value="C:membrane"/>
    <property type="evidence" value="ECO:0007669"/>
    <property type="project" value="InterPro"/>
</dbReference>
<evidence type="ECO:0008006" key="6">
    <source>
        <dbReference type="Google" id="ProtNLM"/>
    </source>
</evidence>
<feature type="region of interest" description="Disordered" evidence="3">
    <location>
        <begin position="220"/>
        <end position="243"/>
    </location>
</feature>